<comment type="caution">
    <text evidence="4">The sequence shown here is derived from an EMBL/GenBank/DDBJ whole genome shotgun (WGS) entry which is preliminary data.</text>
</comment>
<proteinExistence type="predicted"/>
<evidence type="ECO:0000256" key="1">
    <source>
        <dbReference type="SAM" id="MobiDB-lite"/>
    </source>
</evidence>
<keyword evidence="5" id="KW-1185">Reference proteome</keyword>
<dbReference type="InterPro" id="IPR027849">
    <property type="entry name" value="DUF4434"/>
</dbReference>
<keyword evidence="2" id="KW-0732">Signal</keyword>
<feature type="signal peptide" evidence="2">
    <location>
        <begin position="1"/>
        <end position="26"/>
    </location>
</feature>
<dbReference type="RefSeq" id="WP_209896379.1">
    <property type="nucleotide sequence ID" value="NZ_BAAAJV010000015.1"/>
</dbReference>
<organism evidence="4 5">
    <name type="scientific">Brachybacterium fresconis</name>
    <dbReference type="NCBI Taxonomy" id="173363"/>
    <lineage>
        <taxon>Bacteria</taxon>
        <taxon>Bacillati</taxon>
        <taxon>Actinomycetota</taxon>
        <taxon>Actinomycetes</taxon>
        <taxon>Micrococcales</taxon>
        <taxon>Dermabacteraceae</taxon>
        <taxon>Brachybacterium</taxon>
    </lineage>
</organism>
<feature type="chain" id="PRO_5045403069" description="DUF4434 domain-containing protein" evidence="2">
    <location>
        <begin position="27"/>
        <end position="746"/>
    </location>
</feature>
<evidence type="ECO:0000256" key="2">
    <source>
        <dbReference type="SAM" id="SignalP"/>
    </source>
</evidence>
<sequence>MGWARRVIGLTAAALLMLGGAASATAEPSTAPPATAPAEAPTESSLVDTHGLRVGDPGECPTPDLSDPGGGLISGFFTFYTTDMCRALSTMQDVYESGGDTLITFGYRLQLRDLDESDRILTADGVVDERFDCLEGGVPCVETARQDAGDAEIRRVLTYSGAERFGSEMLACEELDAEIISGDRRFQRVLLPVDREGCDADQYDLVLIANGALDANTDVATVLVAADTFGIDFHLGLPRPGQDADEPWLIDTSYLDTVTRFTERTVQDWESRYGDLESYGGLYQSSEMPMKGNDAWDAQFALYDAQHSVVARNAPGRSILVSPYIDGRPHMGSPVEAVELFTQRLVDSADGAHLILAPQDGRGTGKGGVYFPDQADDIVLERLQDVVGGAMTYDEAFGGATSHDYYTAALESGKAAGGDAFELWANIELMEPSPLEGEPVCIPGVNRGQADSARIATQVSVAGDTVTKLIGYDWDNAMLCEVPGKDALVEQLAADEERPVPTGVTLEPGGTALMTGYQLDGVAGTVSWRGSDGSEQGAEISPEASVSFPDYGSSRPAAHPAALQAVRFRLDVEDIDSSAPWISVTLESPQGSIAYGTYSVVPAQAETTCDTTVTGEHSDPLEIGAGTTCLEGATVNGPVRIGEAARVLVLDTTIRGPVTSQSAESVHVKDSQLRGPLQLQGTTRALTLQDTTVQGPVYLKQDQTGPLGIQMTEVQIDGPLRCDADTELAALGLEVHGPVGPMCHIG</sequence>
<evidence type="ECO:0000313" key="5">
    <source>
        <dbReference type="Proteomes" id="UP000698222"/>
    </source>
</evidence>
<accession>A0ABS4YS28</accession>
<feature type="region of interest" description="Disordered" evidence="1">
    <location>
        <begin position="26"/>
        <end position="66"/>
    </location>
</feature>
<evidence type="ECO:0000259" key="3">
    <source>
        <dbReference type="Pfam" id="PF14488"/>
    </source>
</evidence>
<dbReference type="EMBL" id="JAGIOC010000002">
    <property type="protein sequence ID" value="MBP2411192.1"/>
    <property type="molecule type" value="Genomic_DNA"/>
</dbReference>
<reference evidence="4 5" key="1">
    <citation type="submission" date="2021-03" db="EMBL/GenBank/DDBJ databases">
        <title>Sequencing the genomes of 1000 actinobacteria strains.</title>
        <authorList>
            <person name="Klenk H.-P."/>
        </authorList>
    </citation>
    <scope>NUCLEOTIDE SEQUENCE [LARGE SCALE GENOMIC DNA]</scope>
    <source>
        <strain evidence="4 5">DSM 14564</strain>
    </source>
</reference>
<gene>
    <name evidence="4" type="ORF">JOF44_004159</name>
</gene>
<name>A0ABS4YS28_9MICO</name>
<dbReference type="Gene3D" id="3.20.20.80">
    <property type="entry name" value="Glycosidases"/>
    <property type="match status" value="1"/>
</dbReference>
<feature type="domain" description="DUF4434" evidence="3">
    <location>
        <begin position="213"/>
        <end position="478"/>
    </location>
</feature>
<evidence type="ECO:0000313" key="4">
    <source>
        <dbReference type="EMBL" id="MBP2411192.1"/>
    </source>
</evidence>
<protein>
    <recommendedName>
        <fullName evidence="3">DUF4434 domain-containing protein</fullName>
    </recommendedName>
</protein>
<dbReference type="Proteomes" id="UP000698222">
    <property type="component" value="Unassembled WGS sequence"/>
</dbReference>
<dbReference type="Pfam" id="PF14488">
    <property type="entry name" value="DUF4434"/>
    <property type="match status" value="1"/>
</dbReference>
<feature type="compositionally biased region" description="Low complexity" evidence="1">
    <location>
        <begin position="36"/>
        <end position="45"/>
    </location>
</feature>